<dbReference type="SUPFAM" id="SSF55890">
    <property type="entry name" value="Sporulation response regulatory protein Spo0B"/>
    <property type="match status" value="1"/>
</dbReference>
<dbReference type="InterPro" id="IPR004358">
    <property type="entry name" value="Sig_transdc_His_kin-like_C"/>
</dbReference>
<keyword evidence="9 16" id="KW-0418">Kinase</keyword>
<dbReference type="InterPro" id="IPR029151">
    <property type="entry name" value="Sensor-like_sf"/>
</dbReference>
<evidence type="ECO:0000256" key="4">
    <source>
        <dbReference type="ARBA" id="ARBA00022475"/>
    </source>
</evidence>
<dbReference type="InterPro" id="IPR050980">
    <property type="entry name" value="2C_sensor_his_kinase"/>
</dbReference>
<dbReference type="PROSITE" id="PS50109">
    <property type="entry name" value="HIS_KIN"/>
    <property type="match status" value="1"/>
</dbReference>
<feature type="transmembrane region" description="Helical" evidence="14">
    <location>
        <begin position="26"/>
        <end position="45"/>
    </location>
</feature>
<dbReference type="Gene3D" id="3.30.565.10">
    <property type="entry name" value="Histidine kinase-like ATPase, C-terminal domain"/>
    <property type="match status" value="1"/>
</dbReference>
<dbReference type="Pfam" id="PF02518">
    <property type="entry name" value="HATPase_c"/>
    <property type="match status" value="1"/>
</dbReference>
<comment type="caution">
    <text evidence="16">The sequence shown here is derived from an EMBL/GenBank/DDBJ whole genome shotgun (WGS) entry which is preliminary data.</text>
</comment>
<keyword evidence="8" id="KW-0547">Nucleotide-binding</keyword>
<proteinExistence type="predicted"/>
<dbReference type="SUPFAM" id="SSF55874">
    <property type="entry name" value="ATPase domain of HSP90 chaperone/DNA topoisomerase II/histidine kinase"/>
    <property type="match status" value="1"/>
</dbReference>
<protein>
    <recommendedName>
        <fullName evidence="3">histidine kinase</fullName>
        <ecNumber evidence="3">2.7.13.3</ecNumber>
    </recommendedName>
</protein>
<dbReference type="SUPFAM" id="SSF103190">
    <property type="entry name" value="Sensory domain-like"/>
    <property type="match status" value="1"/>
</dbReference>
<dbReference type="EMBL" id="BAABEO010000012">
    <property type="protein sequence ID" value="GAA3681701.1"/>
    <property type="molecule type" value="Genomic_DNA"/>
</dbReference>
<evidence type="ECO:0000256" key="12">
    <source>
        <dbReference type="ARBA" id="ARBA00023012"/>
    </source>
</evidence>
<dbReference type="PANTHER" id="PTHR44936:SF9">
    <property type="entry name" value="SENSOR PROTEIN CREC"/>
    <property type="match status" value="1"/>
</dbReference>
<dbReference type="GO" id="GO:0016301">
    <property type="term" value="F:kinase activity"/>
    <property type="evidence" value="ECO:0007669"/>
    <property type="project" value="UniProtKB-KW"/>
</dbReference>
<evidence type="ECO:0000256" key="7">
    <source>
        <dbReference type="ARBA" id="ARBA00022692"/>
    </source>
</evidence>
<evidence type="ECO:0000256" key="13">
    <source>
        <dbReference type="ARBA" id="ARBA00023136"/>
    </source>
</evidence>
<feature type="transmembrane region" description="Helical" evidence="14">
    <location>
        <begin position="181"/>
        <end position="204"/>
    </location>
</feature>
<dbReference type="InterPro" id="IPR003594">
    <property type="entry name" value="HATPase_dom"/>
</dbReference>
<dbReference type="Pfam" id="PF17203">
    <property type="entry name" value="sCache_3_2"/>
    <property type="match status" value="1"/>
</dbReference>
<evidence type="ECO:0000256" key="6">
    <source>
        <dbReference type="ARBA" id="ARBA00022679"/>
    </source>
</evidence>
<evidence type="ECO:0000256" key="10">
    <source>
        <dbReference type="ARBA" id="ARBA00022840"/>
    </source>
</evidence>
<evidence type="ECO:0000256" key="1">
    <source>
        <dbReference type="ARBA" id="ARBA00000085"/>
    </source>
</evidence>
<keyword evidence="17" id="KW-1185">Reference proteome</keyword>
<keyword evidence="4" id="KW-1003">Cell membrane</keyword>
<comment type="subcellular location">
    <subcellularLocation>
        <location evidence="2">Cell membrane</location>
        <topology evidence="2">Multi-pass membrane protein</topology>
    </subcellularLocation>
</comment>
<evidence type="ECO:0000256" key="11">
    <source>
        <dbReference type="ARBA" id="ARBA00022989"/>
    </source>
</evidence>
<dbReference type="InterPro" id="IPR033463">
    <property type="entry name" value="sCache_3"/>
</dbReference>
<evidence type="ECO:0000256" key="2">
    <source>
        <dbReference type="ARBA" id="ARBA00004651"/>
    </source>
</evidence>
<dbReference type="PRINTS" id="PR00344">
    <property type="entry name" value="BCTRLSENSOR"/>
</dbReference>
<dbReference type="Gene3D" id="3.30.450.20">
    <property type="entry name" value="PAS domain"/>
    <property type="match status" value="2"/>
</dbReference>
<dbReference type="Proteomes" id="UP001500752">
    <property type="component" value="Unassembled WGS sequence"/>
</dbReference>
<accession>A0ABP7C9Z3</accession>
<gene>
    <name evidence="16" type="ORF">GCM10023081_19650</name>
</gene>
<dbReference type="InterPro" id="IPR005467">
    <property type="entry name" value="His_kinase_dom"/>
</dbReference>
<keyword evidence="7 14" id="KW-0812">Transmembrane</keyword>
<dbReference type="PANTHER" id="PTHR44936">
    <property type="entry name" value="SENSOR PROTEIN CREC"/>
    <property type="match status" value="1"/>
</dbReference>
<dbReference type="InterPro" id="IPR016120">
    <property type="entry name" value="Sig_transdc_His_kin_SpoOB"/>
</dbReference>
<dbReference type="EC" id="2.7.13.3" evidence="3"/>
<name>A0ABP7C9Z3_9MICC</name>
<feature type="domain" description="Histidine kinase" evidence="15">
    <location>
        <begin position="335"/>
        <end position="541"/>
    </location>
</feature>
<dbReference type="InterPro" id="IPR036890">
    <property type="entry name" value="HATPase_C_sf"/>
</dbReference>
<keyword evidence="12" id="KW-0902">Two-component regulatory system</keyword>
<evidence type="ECO:0000259" key="15">
    <source>
        <dbReference type="PROSITE" id="PS50109"/>
    </source>
</evidence>
<evidence type="ECO:0000256" key="8">
    <source>
        <dbReference type="ARBA" id="ARBA00022741"/>
    </source>
</evidence>
<organism evidence="16 17">
    <name type="scientific">Arthrobacter ginkgonis</name>
    <dbReference type="NCBI Taxonomy" id="1630594"/>
    <lineage>
        <taxon>Bacteria</taxon>
        <taxon>Bacillati</taxon>
        <taxon>Actinomycetota</taxon>
        <taxon>Actinomycetes</taxon>
        <taxon>Micrococcales</taxon>
        <taxon>Micrococcaceae</taxon>
        <taxon>Arthrobacter</taxon>
    </lineage>
</organism>
<evidence type="ECO:0000313" key="17">
    <source>
        <dbReference type="Proteomes" id="UP001500752"/>
    </source>
</evidence>
<keyword evidence="6" id="KW-0808">Transferase</keyword>
<evidence type="ECO:0000256" key="14">
    <source>
        <dbReference type="SAM" id="Phobius"/>
    </source>
</evidence>
<keyword evidence="5" id="KW-0597">Phosphoprotein</keyword>
<keyword evidence="11 14" id="KW-1133">Transmembrane helix</keyword>
<keyword evidence="13 14" id="KW-0472">Membrane</keyword>
<dbReference type="SMART" id="SM00387">
    <property type="entry name" value="HATPase_c"/>
    <property type="match status" value="1"/>
</dbReference>
<evidence type="ECO:0000256" key="5">
    <source>
        <dbReference type="ARBA" id="ARBA00022553"/>
    </source>
</evidence>
<keyword evidence="10" id="KW-0067">ATP-binding</keyword>
<dbReference type="RefSeq" id="WP_345150429.1">
    <property type="nucleotide sequence ID" value="NZ_BAABEO010000012.1"/>
</dbReference>
<evidence type="ECO:0000313" key="16">
    <source>
        <dbReference type="EMBL" id="GAA3681701.1"/>
    </source>
</evidence>
<sequence length="559" mass="58365">MDRIGTAHRPRAARGFGPNSLAAQLFLWQLVLVTAVTAAVSVASYRNAEQQIRSDVEVRVTGMAATLANDPFVIDAVSRKDPSALLQPFAEEIVPEAGVDFVTFMDIDRTRYTHPDPAQIGRPYIGSVDEALAGRTHVEEYTGALGPSVRAIAPIRDGDGPVEALVAVGLTLKSVNIAQAAALPAIAGVAVAAVALGGVAAWVLSGYLRRATAGYGPAELSRLFTYYDSALHSLREGLVLLDDNRRLVLYNDHAAALLGLEPGGPSAPLPVAELGLPGPLAELLAEGREALDEVHLAGNRLLVVSQRATAPIRGGTPRGSVVTLRDHTELRSLSDRLHGLRTLVQALRAQTHEHANRMHAIASLLELGRTDDALDFATRDLTESQRMTDRFVQAVDEPFLTALLVGKAAQANERGVELVLSGAGTLPPGAVQARDLVTVVGNLVDNAIDAASGSNPAQVWVDLVVDEAEAVLTVADSGPGLPTLDLDELMRLGSTTKPADEAGGRGYGLALVRRTLAAAGGTLTAENDGGAVFTVILPLHRQAPGASVPLPGGDGGTAL</sequence>
<evidence type="ECO:0000256" key="3">
    <source>
        <dbReference type="ARBA" id="ARBA00012438"/>
    </source>
</evidence>
<evidence type="ECO:0000256" key="9">
    <source>
        <dbReference type="ARBA" id="ARBA00022777"/>
    </source>
</evidence>
<comment type="catalytic activity">
    <reaction evidence="1">
        <text>ATP + protein L-histidine = ADP + protein N-phospho-L-histidine.</text>
        <dbReference type="EC" id="2.7.13.3"/>
    </reaction>
</comment>
<reference evidence="17" key="1">
    <citation type="journal article" date="2019" name="Int. J. Syst. Evol. Microbiol.">
        <title>The Global Catalogue of Microorganisms (GCM) 10K type strain sequencing project: providing services to taxonomists for standard genome sequencing and annotation.</title>
        <authorList>
            <consortium name="The Broad Institute Genomics Platform"/>
            <consortium name="The Broad Institute Genome Sequencing Center for Infectious Disease"/>
            <person name="Wu L."/>
            <person name="Ma J."/>
        </authorList>
    </citation>
    <scope>NUCLEOTIDE SEQUENCE [LARGE SCALE GENOMIC DNA]</scope>
    <source>
        <strain evidence="17">JCM 30742</strain>
    </source>
</reference>